<comment type="caution">
    <text evidence="1">The sequence shown here is derived from an EMBL/GenBank/DDBJ whole genome shotgun (WGS) entry which is preliminary data.</text>
</comment>
<gene>
    <name evidence="1" type="ORF">SCALOS_LOCUS7962</name>
</gene>
<reference evidence="1" key="1">
    <citation type="submission" date="2021-06" db="EMBL/GenBank/DDBJ databases">
        <authorList>
            <person name="Kallberg Y."/>
            <person name="Tangrot J."/>
            <person name="Rosling A."/>
        </authorList>
    </citation>
    <scope>NUCLEOTIDE SEQUENCE</scope>
    <source>
        <strain evidence="1">AU212A</strain>
    </source>
</reference>
<sequence length="131" mass="15142">ILSYNDLQDQVRSATFLVEDDSEDIIEDSEIEEADYNLEIIERFDIENIVFLNDKMFQDGESDANRQGIYDFDPTDLVANLIEEWSYENNNNSLDKYVNSDSNAVDEEDISENLDNIENENENSESLLIAL</sequence>
<feature type="non-terminal residue" evidence="1">
    <location>
        <position position="1"/>
    </location>
</feature>
<name>A0ACA9N3X3_9GLOM</name>
<accession>A0ACA9N3X3</accession>
<proteinExistence type="predicted"/>
<organism evidence="1 2">
    <name type="scientific">Scutellospora calospora</name>
    <dbReference type="NCBI Taxonomy" id="85575"/>
    <lineage>
        <taxon>Eukaryota</taxon>
        <taxon>Fungi</taxon>
        <taxon>Fungi incertae sedis</taxon>
        <taxon>Mucoromycota</taxon>
        <taxon>Glomeromycotina</taxon>
        <taxon>Glomeromycetes</taxon>
        <taxon>Diversisporales</taxon>
        <taxon>Gigasporaceae</taxon>
        <taxon>Scutellospora</taxon>
    </lineage>
</organism>
<evidence type="ECO:0000313" key="1">
    <source>
        <dbReference type="EMBL" id="CAG8630751.1"/>
    </source>
</evidence>
<keyword evidence="2" id="KW-1185">Reference proteome</keyword>
<evidence type="ECO:0000313" key="2">
    <source>
        <dbReference type="Proteomes" id="UP000789860"/>
    </source>
</evidence>
<dbReference type="Proteomes" id="UP000789860">
    <property type="component" value="Unassembled WGS sequence"/>
</dbReference>
<dbReference type="EMBL" id="CAJVPM010019641">
    <property type="protein sequence ID" value="CAG8630751.1"/>
    <property type="molecule type" value="Genomic_DNA"/>
</dbReference>
<protein>
    <submittedName>
        <fullName evidence="1">4032_t:CDS:1</fullName>
    </submittedName>
</protein>